<dbReference type="Pfam" id="PF00378">
    <property type="entry name" value="ECH_1"/>
    <property type="match status" value="1"/>
</dbReference>
<name>A0A381W1H9_9ZZZZ</name>
<organism evidence="1">
    <name type="scientific">marine metagenome</name>
    <dbReference type="NCBI Taxonomy" id="408172"/>
    <lineage>
        <taxon>unclassified sequences</taxon>
        <taxon>metagenomes</taxon>
        <taxon>ecological metagenomes</taxon>
    </lineage>
</organism>
<gene>
    <name evidence="1" type="ORF">METZ01_LOCUS99234</name>
</gene>
<proteinExistence type="predicted"/>
<evidence type="ECO:0000313" key="1">
    <source>
        <dbReference type="EMBL" id="SVA46380.1"/>
    </source>
</evidence>
<dbReference type="PANTHER" id="PTHR43459:SF1">
    <property type="entry name" value="EG:BACN32G11.4 PROTEIN"/>
    <property type="match status" value="1"/>
</dbReference>
<dbReference type="Gene3D" id="3.90.226.10">
    <property type="entry name" value="2-enoyl-CoA Hydratase, Chain A, domain 1"/>
    <property type="match status" value="1"/>
</dbReference>
<dbReference type="SUPFAM" id="SSF52096">
    <property type="entry name" value="ClpP/crotonase"/>
    <property type="match status" value="1"/>
</dbReference>
<dbReference type="EMBL" id="UINC01010426">
    <property type="protein sequence ID" value="SVA46380.1"/>
    <property type="molecule type" value="Genomic_DNA"/>
</dbReference>
<dbReference type="InterPro" id="IPR001753">
    <property type="entry name" value="Enoyl-CoA_hydra/iso"/>
</dbReference>
<reference evidence="1" key="1">
    <citation type="submission" date="2018-05" db="EMBL/GenBank/DDBJ databases">
        <authorList>
            <person name="Lanie J.A."/>
            <person name="Ng W.-L."/>
            <person name="Kazmierczak K.M."/>
            <person name="Andrzejewski T.M."/>
            <person name="Davidsen T.M."/>
            <person name="Wayne K.J."/>
            <person name="Tettelin H."/>
            <person name="Glass J.I."/>
            <person name="Rusch D."/>
            <person name="Podicherti R."/>
            <person name="Tsui H.-C.T."/>
            <person name="Winkler M.E."/>
        </authorList>
    </citation>
    <scope>NUCLEOTIDE SEQUENCE</scope>
</reference>
<dbReference type="InterPro" id="IPR014748">
    <property type="entry name" value="Enoyl-CoA_hydra_C"/>
</dbReference>
<dbReference type="Gene3D" id="1.10.12.10">
    <property type="entry name" value="Lyase 2-enoyl-coa Hydratase, Chain A, domain 2"/>
    <property type="match status" value="1"/>
</dbReference>
<dbReference type="PANTHER" id="PTHR43459">
    <property type="entry name" value="ENOYL-COA HYDRATASE"/>
    <property type="match status" value="1"/>
</dbReference>
<evidence type="ECO:0008006" key="2">
    <source>
        <dbReference type="Google" id="ProtNLM"/>
    </source>
</evidence>
<protein>
    <recommendedName>
        <fullName evidence="2">Enoyl-CoA hydratase</fullName>
    </recommendedName>
</protein>
<sequence>MTGTSELDLEERVRLEIRDQVAWVTIDNPERGNALTPGMRDRLAEVFGSLNGQFDARAAVVTATGTRSFCTGADLGALRPPLPRPDGAPRPATGEVRRAMLDGQIRLMSAVLDCELPVVAAVNGTAAGVGAHLALCCDLVVMADHARFIEVFARRGLVPDGLGAWILPRLVGLQKAKELAFFAEDIPADEALRIGLCGRVVDGDSLEGAAAEWAGRLASGPTRSLMLTKALFNRSLDVDRNTLAELEAWAVEANSSTLDAAEGVAAFLERRNPVWRGF</sequence>
<dbReference type="CDD" id="cd06558">
    <property type="entry name" value="crotonase-like"/>
    <property type="match status" value="1"/>
</dbReference>
<dbReference type="AlphaFoldDB" id="A0A381W1H9"/>
<dbReference type="InterPro" id="IPR029045">
    <property type="entry name" value="ClpP/crotonase-like_dom_sf"/>
</dbReference>
<accession>A0A381W1H9</accession>